<reference evidence="2" key="1">
    <citation type="journal article" date="2012" name="MBio">
        <title>Comparative genome analysis of Trichophyton rubrum and related dermatophytes reveals candidate genes involved in infection.</title>
        <authorList>
            <person name="Martinez D.A."/>
            <person name="Oliver B.G."/>
            <person name="Graeser Y."/>
            <person name="Goldberg J.M."/>
            <person name="Li W."/>
            <person name="Martinez-Rossi N.M."/>
            <person name="Monod M."/>
            <person name="Shelest E."/>
            <person name="Barton R.C."/>
            <person name="Birch E."/>
            <person name="Brakhage A.A."/>
            <person name="Chen Z."/>
            <person name="Gurr S.J."/>
            <person name="Heiman D."/>
            <person name="Heitman J."/>
            <person name="Kosti I."/>
            <person name="Rossi A."/>
            <person name="Saif S."/>
            <person name="Samalova M."/>
            <person name="Saunders C.W."/>
            <person name="Shea T."/>
            <person name="Summerbell R.C."/>
            <person name="Xu J."/>
            <person name="Young S."/>
            <person name="Zeng Q."/>
            <person name="Birren B.W."/>
            <person name="Cuomo C.A."/>
            <person name="White T.C."/>
        </authorList>
    </citation>
    <scope>NUCLEOTIDE SEQUENCE [LARGE SCALE GENOMIC DNA]</scope>
    <source>
        <strain evidence="2">ATCC MYA-4606 / CBS 127.97</strain>
    </source>
</reference>
<protein>
    <submittedName>
        <fullName evidence="1">Uncharacterized protein</fullName>
    </submittedName>
</protein>
<dbReference type="AlphaFoldDB" id="F2Q131"/>
<accession>F2Q131</accession>
<proteinExistence type="predicted"/>
<dbReference type="HOGENOM" id="CLU_2308055_0_0_1"/>
<keyword evidence="2" id="KW-1185">Reference proteome</keyword>
<organism evidence="1 2">
    <name type="scientific">Trichophyton equinum (strain ATCC MYA-4606 / CBS 127.97)</name>
    <name type="common">Horse ringworm fungus</name>
    <dbReference type="NCBI Taxonomy" id="559882"/>
    <lineage>
        <taxon>Eukaryota</taxon>
        <taxon>Fungi</taxon>
        <taxon>Dikarya</taxon>
        <taxon>Ascomycota</taxon>
        <taxon>Pezizomycotina</taxon>
        <taxon>Eurotiomycetes</taxon>
        <taxon>Eurotiomycetidae</taxon>
        <taxon>Onygenales</taxon>
        <taxon>Arthrodermataceae</taxon>
        <taxon>Trichophyton</taxon>
    </lineage>
</organism>
<evidence type="ECO:0000313" key="1">
    <source>
        <dbReference type="EMBL" id="EGE07849.1"/>
    </source>
</evidence>
<sequence length="100" mass="11244">MYAAPFLQLNLWNKKAGKEIRRPQSIWWMTIFLLHDLEVVCPIPAVSESTQQSPAIPAPSPFTITLTTLSICRDLIYEAADAAKPPNFWPFPSFSVAALR</sequence>
<dbReference type="VEuPathDB" id="FungiDB:TEQG_06779"/>
<name>F2Q131_TRIEC</name>
<gene>
    <name evidence="1" type="ORF">TEQG_06779</name>
</gene>
<dbReference type="EMBL" id="DS995766">
    <property type="protein sequence ID" value="EGE07849.1"/>
    <property type="molecule type" value="Genomic_DNA"/>
</dbReference>
<dbReference type="Proteomes" id="UP000009169">
    <property type="component" value="Unassembled WGS sequence"/>
</dbReference>
<evidence type="ECO:0000313" key="2">
    <source>
        <dbReference type="Proteomes" id="UP000009169"/>
    </source>
</evidence>